<gene>
    <name evidence="2" type="ORF">Dxin01_02031</name>
</gene>
<keyword evidence="1" id="KW-0472">Membrane</keyword>
<feature type="transmembrane region" description="Helical" evidence="1">
    <location>
        <begin position="89"/>
        <end position="108"/>
    </location>
</feature>
<protein>
    <submittedName>
        <fullName evidence="2">Uncharacterized protein</fullName>
    </submittedName>
</protein>
<feature type="transmembrane region" description="Helical" evidence="1">
    <location>
        <begin position="25"/>
        <end position="46"/>
    </location>
</feature>
<name>A0ABP9VAJ6_9DEIO</name>
<dbReference type="EMBL" id="BAABRN010000021">
    <property type="protein sequence ID" value="GAA5502288.1"/>
    <property type="molecule type" value="Genomic_DNA"/>
</dbReference>
<evidence type="ECO:0000313" key="3">
    <source>
        <dbReference type="Proteomes" id="UP001458946"/>
    </source>
</evidence>
<evidence type="ECO:0000313" key="2">
    <source>
        <dbReference type="EMBL" id="GAA5502288.1"/>
    </source>
</evidence>
<proteinExistence type="predicted"/>
<reference evidence="2 3" key="1">
    <citation type="submission" date="2024-02" db="EMBL/GenBank/DDBJ databases">
        <title>Deinococcus xinjiangensis NBRC 107630.</title>
        <authorList>
            <person name="Ichikawa N."/>
            <person name="Katano-Makiyama Y."/>
            <person name="Hidaka K."/>
        </authorList>
    </citation>
    <scope>NUCLEOTIDE SEQUENCE [LARGE SCALE GENOMIC DNA]</scope>
    <source>
        <strain evidence="2 3">NBRC 107630</strain>
    </source>
</reference>
<keyword evidence="1" id="KW-0812">Transmembrane</keyword>
<organism evidence="2 3">
    <name type="scientific">Deinococcus xinjiangensis</name>
    <dbReference type="NCBI Taxonomy" id="457454"/>
    <lineage>
        <taxon>Bacteria</taxon>
        <taxon>Thermotogati</taxon>
        <taxon>Deinococcota</taxon>
        <taxon>Deinococci</taxon>
        <taxon>Deinococcales</taxon>
        <taxon>Deinococcaceae</taxon>
        <taxon>Deinococcus</taxon>
    </lineage>
</organism>
<comment type="caution">
    <text evidence="2">The sequence shown here is derived from an EMBL/GenBank/DDBJ whole genome shotgun (WGS) entry which is preliminary data.</text>
</comment>
<sequence length="113" mass="12373">MTGVVIGAVNIVFAGVENGFANLPIWFYLVQLLLIPAMIFPSRLFPQAAVTKNYLQRAGLYALGWAVPYAVYTFSSDALSIAFDPARTLLKYLLMVVIFGAVFAVLRAPKAEK</sequence>
<evidence type="ECO:0000256" key="1">
    <source>
        <dbReference type="SAM" id="Phobius"/>
    </source>
</evidence>
<accession>A0ABP9VAJ6</accession>
<keyword evidence="3" id="KW-1185">Reference proteome</keyword>
<feature type="transmembrane region" description="Helical" evidence="1">
    <location>
        <begin position="58"/>
        <end position="83"/>
    </location>
</feature>
<keyword evidence="1" id="KW-1133">Transmembrane helix</keyword>
<dbReference type="Proteomes" id="UP001458946">
    <property type="component" value="Unassembled WGS sequence"/>
</dbReference>